<proteinExistence type="predicted"/>
<protein>
    <submittedName>
        <fullName evidence="1">Uncharacterized protein</fullName>
    </submittedName>
</protein>
<dbReference type="EMBL" id="BMAU01021335">
    <property type="protein sequence ID" value="GFY15912.1"/>
    <property type="molecule type" value="Genomic_DNA"/>
</dbReference>
<sequence>MEVSNVRKTHMSSSILFIYLSNTHAWLLDHLTSSLSVSTDDAVSRVSIESSALEKVVAIHSGIAADCQLADMSSQWRYIPIKSCPVVRRKRATASALSRCLGIRHTVARA</sequence>
<reference evidence="1" key="1">
    <citation type="submission" date="2020-08" db="EMBL/GenBank/DDBJ databases">
        <title>Multicomponent nature underlies the extraordinary mechanical properties of spider dragline silk.</title>
        <authorList>
            <person name="Kono N."/>
            <person name="Nakamura H."/>
            <person name="Mori M."/>
            <person name="Yoshida Y."/>
            <person name="Ohtoshi R."/>
            <person name="Malay A.D."/>
            <person name="Moran D.A.P."/>
            <person name="Tomita M."/>
            <person name="Numata K."/>
            <person name="Arakawa K."/>
        </authorList>
    </citation>
    <scope>NUCLEOTIDE SEQUENCE</scope>
</reference>
<evidence type="ECO:0000313" key="1">
    <source>
        <dbReference type="EMBL" id="GFY15912.1"/>
    </source>
</evidence>
<accession>A0A8X6SV48</accession>
<dbReference type="Proteomes" id="UP000887159">
    <property type="component" value="Unassembled WGS sequence"/>
</dbReference>
<gene>
    <name evidence="1" type="ORF">TNCV_1285571</name>
</gene>
<name>A0A8X6SV48_TRICX</name>
<comment type="caution">
    <text evidence="1">The sequence shown here is derived from an EMBL/GenBank/DDBJ whole genome shotgun (WGS) entry which is preliminary data.</text>
</comment>
<keyword evidence="2" id="KW-1185">Reference proteome</keyword>
<evidence type="ECO:0000313" key="2">
    <source>
        <dbReference type="Proteomes" id="UP000887159"/>
    </source>
</evidence>
<dbReference type="AlphaFoldDB" id="A0A8X6SV48"/>
<organism evidence="1 2">
    <name type="scientific">Trichonephila clavipes</name>
    <name type="common">Golden silk orbweaver</name>
    <name type="synonym">Nephila clavipes</name>
    <dbReference type="NCBI Taxonomy" id="2585209"/>
    <lineage>
        <taxon>Eukaryota</taxon>
        <taxon>Metazoa</taxon>
        <taxon>Ecdysozoa</taxon>
        <taxon>Arthropoda</taxon>
        <taxon>Chelicerata</taxon>
        <taxon>Arachnida</taxon>
        <taxon>Araneae</taxon>
        <taxon>Araneomorphae</taxon>
        <taxon>Entelegynae</taxon>
        <taxon>Araneoidea</taxon>
        <taxon>Nephilidae</taxon>
        <taxon>Trichonephila</taxon>
    </lineage>
</organism>